<organism evidence="3 4">
    <name type="scientific">Paramuricea clavata</name>
    <name type="common">Red gorgonian</name>
    <name type="synonym">Violescent sea-whip</name>
    <dbReference type="NCBI Taxonomy" id="317549"/>
    <lineage>
        <taxon>Eukaryota</taxon>
        <taxon>Metazoa</taxon>
        <taxon>Cnidaria</taxon>
        <taxon>Anthozoa</taxon>
        <taxon>Octocorallia</taxon>
        <taxon>Malacalcyonacea</taxon>
        <taxon>Plexauridae</taxon>
        <taxon>Paramuricea</taxon>
    </lineage>
</organism>
<comment type="caution">
    <text evidence="3">The sequence shown here is derived from an EMBL/GenBank/DDBJ whole genome shotgun (WGS) entry which is preliminary data.</text>
</comment>
<feature type="region of interest" description="Disordered" evidence="2">
    <location>
        <begin position="143"/>
        <end position="168"/>
    </location>
</feature>
<sequence length="276" mass="31561">MATTDITGVFPALILKVIVSIYRGKTNEQLCESYRSRMPYDVEKHKNLINFKRDLEQFLGLKKQAQGLGIPNIDIKLYRLARTSCGKTENYLICTQEQWNVELPLLLGDENSDLNVHVIQRVVSWSDKSVVIVSVPDTLNPSGTNSCTNKSSTNNAKKNVEQESCTQKSSRVRKRKIEANEDKNLQHDLMCDLNVVRNDRQTEELARLQDELKKLSNSKALNEMKFVSGICHKKYNISGSRTIEGKISYYKTTHFDKCMNKKEKLAQDAKRARTLD</sequence>
<evidence type="ECO:0000256" key="1">
    <source>
        <dbReference type="SAM" id="Coils"/>
    </source>
</evidence>
<dbReference type="EMBL" id="CACRXK020010732">
    <property type="protein sequence ID" value="CAB4019999.1"/>
    <property type="molecule type" value="Genomic_DNA"/>
</dbReference>
<feature type="non-terminal residue" evidence="3">
    <location>
        <position position="1"/>
    </location>
</feature>
<dbReference type="Proteomes" id="UP001152795">
    <property type="component" value="Unassembled WGS sequence"/>
</dbReference>
<evidence type="ECO:0000256" key="2">
    <source>
        <dbReference type="SAM" id="MobiDB-lite"/>
    </source>
</evidence>
<accession>A0A6S7ISH0</accession>
<dbReference type="OrthoDB" id="6011127at2759"/>
<feature type="coiled-coil region" evidence="1">
    <location>
        <begin position="198"/>
        <end position="225"/>
    </location>
</feature>
<keyword evidence="1" id="KW-0175">Coiled coil</keyword>
<keyword evidence="4" id="KW-1185">Reference proteome</keyword>
<dbReference type="AlphaFoldDB" id="A0A6S7ISH0"/>
<evidence type="ECO:0000313" key="3">
    <source>
        <dbReference type="EMBL" id="CAB4019999.1"/>
    </source>
</evidence>
<gene>
    <name evidence="3" type="ORF">PACLA_8A004170</name>
</gene>
<name>A0A6S7ISH0_PARCT</name>
<proteinExistence type="predicted"/>
<feature type="compositionally biased region" description="Low complexity" evidence="2">
    <location>
        <begin position="144"/>
        <end position="157"/>
    </location>
</feature>
<reference evidence="3" key="1">
    <citation type="submission" date="2020-04" db="EMBL/GenBank/DDBJ databases">
        <authorList>
            <person name="Alioto T."/>
            <person name="Alioto T."/>
            <person name="Gomez Garrido J."/>
        </authorList>
    </citation>
    <scope>NUCLEOTIDE SEQUENCE</scope>
    <source>
        <strain evidence="3">A484AB</strain>
    </source>
</reference>
<protein>
    <submittedName>
        <fullName evidence="3">Uncharacterized protein</fullName>
    </submittedName>
</protein>
<evidence type="ECO:0000313" key="4">
    <source>
        <dbReference type="Proteomes" id="UP001152795"/>
    </source>
</evidence>